<evidence type="ECO:0000256" key="2">
    <source>
        <dbReference type="ARBA" id="ARBA00022695"/>
    </source>
</evidence>
<sequence length="255" mass="27468">MSFHVVIPARAASTRLPDKPLLDIGGVPMVVRTANQARLSNAEKIVIATDDVRIVQAAQAHGHEAVLTRTDHATGTDRLAEVVQLLGLPDDALLVNVQGDEPLIEPELINTVAHLLQGAPDAAMATCAAPIHDADTLFNPNAVKVVCDLQGRALYFSRAPLPWARDALAGGKQVLASGLPALHHIGLYAYRAHFLRRFTQLQMGVLEHYESLEQLRALENGHTIVVAKVAALPHGGVDTQADLARVRELVSQKMM</sequence>
<comment type="function">
    <text evidence="4">Activates KDO (a required 8-carbon sugar) for incorporation into bacterial lipopolysaccharide in Gram-negative bacteria.</text>
</comment>
<comment type="catalytic activity">
    <reaction evidence="4">
        <text>3-deoxy-alpha-D-manno-oct-2-ulosonate + CTP = CMP-3-deoxy-beta-D-manno-octulosonate + diphosphate</text>
        <dbReference type="Rhea" id="RHEA:23448"/>
        <dbReference type="ChEBI" id="CHEBI:33019"/>
        <dbReference type="ChEBI" id="CHEBI:37563"/>
        <dbReference type="ChEBI" id="CHEBI:85986"/>
        <dbReference type="ChEBI" id="CHEBI:85987"/>
        <dbReference type="EC" id="2.7.7.38"/>
    </reaction>
</comment>
<dbReference type="HAMAP" id="MF_00057">
    <property type="entry name" value="KdsB"/>
    <property type="match status" value="1"/>
</dbReference>
<keyword evidence="2 4" id="KW-0548">Nucleotidyltransferase</keyword>
<dbReference type="GO" id="GO:0008690">
    <property type="term" value="F:3-deoxy-manno-octulosonate cytidylyltransferase activity"/>
    <property type="evidence" value="ECO:0007669"/>
    <property type="project" value="UniProtKB-EC"/>
</dbReference>
<keyword evidence="4" id="KW-0963">Cytoplasm</keyword>
<dbReference type="RefSeq" id="WP_226953126.1">
    <property type="nucleotide sequence ID" value="NZ_JACDXW010000002.1"/>
</dbReference>
<dbReference type="InterPro" id="IPR029044">
    <property type="entry name" value="Nucleotide-diphossugar_trans"/>
</dbReference>
<comment type="pathway">
    <text evidence="4">Nucleotide-sugar biosynthesis; CMP-3-deoxy-D-manno-octulosonate biosynthesis; CMP-3-deoxy-D-manno-octulosonate from 3-deoxy-D-manno-octulosonate and CTP: step 1/1.</text>
</comment>
<dbReference type="InterPro" id="IPR003329">
    <property type="entry name" value="Cytidylyl_trans"/>
</dbReference>
<dbReference type="EC" id="2.7.7.38" evidence="4"/>
<evidence type="ECO:0000313" key="5">
    <source>
        <dbReference type="EMBL" id="MCB5362877.1"/>
    </source>
</evidence>
<keyword evidence="3 4" id="KW-0448">Lipopolysaccharide biosynthesis</keyword>
<name>A0ABS8CA23_9BURK</name>
<gene>
    <name evidence="4 5" type="primary">kdsB</name>
    <name evidence="5" type="ORF">H0484_03790</name>
</gene>
<organism evidence="5 6">
    <name type="scientific">Mesopusillimonas faecipullorum</name>
    <dbReference type="NCBI Taxonomy" id="2755040"/>
    <lineage>
        <taxon>Bacteria</taxon>
        <taxon>Pseudomonadati</taxon>
        <taxon>Pseudomonadota</taxon>
        <taxon>Betaproteobacteria</taxon>
        <taxon>Burkholderiales</taxon>
        <taxon>Alcaligenaceae</taxon>
        <taxon>Mesopusillimonas</taxon>
    </lineage>
</organism>
<dbReference type="PANTHER" id="PTHR42866:SF2">
    <property type="entry name" value="3-DEOXY-MANNO-OCTULOSONATE CYTIDYLYLTRANSFERASE, MITOCHONDRIAL"/>
    <property type="match status" value="1"/>
</dbReference>
<evidence type="ECO:0000256" key="3">
    <source>
        <dbReference type="ARBA" id="ARBA00022985"/>
    </source>
</evidence>
<comment type="similarity">
    <text evidence="4">Belongs to the KdsB family.</text>
</comment>
<dbReference type="PANTHER" id="PTHR42866">
    <property type="entry name" value="3-DEOXY-MANNO-OCTULOSONATE CYTIDYLYLTRANSFERASE"/>
    <property type="match status" value="1"/>
</dbReference>
<comment type="subcellular location">
    <subcellularLocation>
        <location evidence="4">Cytoplasm</location>
    </subcellularLocation>
</comment>
<evidence type="ECO:0000256" key="4">
    <source>
        <dbReference type="HAMAP-Rule" id="MF_00057"/>
    </source>
</evidence>
<dbReference type="Proteomes" id="UP000776983">
    <property type="component" value="Unassembled WGS sequence"/>
</dbReference>
<dbReference type="NCBIfam" id="TIGR00466">
    <property type="entry name" value="kdsB"/>
    <property type="match status" value="1"/>
</dbReference>
<dbReference type="Gene3D" id="3.90.550.10">
    <property type="entry name" value="Spore Coat Polysaccharide Biosynthesis Protein SpsA, Chain A"/>
    <property type="match status" value="1"/>
</dbReference>
<keyword evidence="6" id="KW-1185">Reference proteome</keyword>
<dbReference type="EMBL" id="JACDXW010000002">
    <property type="protein sequence ID" value="MCB5362877.1"/>
    <property type="molecule type" value="Genomic_DNA"/>
</dbReference>
<dbReference type="SUPFAM" id="SSF53448">
    <property type="entry name" value="Nucleotide-diphospho-sugar transferases"/>
    <property type="match status" value="1"/>
</dbReference>
<proteinExistence type="inferred from homology"/>
<dbReference type="NCBIfam" id="NF003950">
    <property type="entry name" value="PRK05450.1-3"/>
    <property type="match status" value="1"/>
</dbReference>
<comment type="caution">
    <text evidence="5">The sequence shown here is derived from an EMBL/GenBank/DDBJ whole genome shotgun (WGS) entry which is preliminary data.</text>
</comment>
<protein>
    <recommendedName>
        <fullName evidence="4">3-deoxy-manno-octulosonate cytidylyltransferase</fullName>
        <ecNumber evidence="4">2.7.7.38</ecNumber>
    </recommendedName>
    <alternativeName>
        <fullName evidence="4">CMP-2-keto-3-deoxyoctulosonic acid synthase</fullName>
        <shortName evidence="4">CKS</shortName>
        <shortName evidence="4">CMP-KDO synthase</shortName>
    </alternativeName>
</protein>
<dbReference type="NCBIfam" id="NF003952">
    <property type="entry name" value="PRK05450.1-5"/>
    <property type="match status" value="1"/>
</dbReference>
<dbReference type="CDD" id="cd02517">
    <property type="entry name" value="CMP-KDO-Synthetase"/>
    <property type="match status" value="1"/>
</dbReference>
<evidence type="ECO:0000313" key="6">
    <source>
        <dbReference type="Proteomes" id="UP000776983"/>
    </source>
</evidence>
<dbReference type="NCBIfam" id="NF009905">
    <property type="entry name" value="PRK13368.1"/>
    <property type="match status" value="1"/>
</dbReference>
<dbReference type="InterPro" id="IPR004528">
    <property type="entry name" value="KdsB"/>
</dbReference>
<keyword evidence="1 4" id="KW-0808">Transferase</keyword>
<dbReference type="Pfam" id="PF02348">
    <property type="entry name" value="CTP_transf_3"/>
    <property type="match status" value="1"/>
</dbReference>
<reference evidence="5 6" key="1">
    <citation type="submission" date="2020-07" db="EMBL/GenBank/DDBJ databases">
        <title>Pusillimonas sp. nov., isolated from poultry manure in Taiwan.</title>
        <authorList>
            <person name="Lin S.-Y."/>
            <person name="Tang Y.-S."/>
            <person name="Young C.-C."/>
        </authorList>
    </citation>
    <scope>NUCLEOTIDE SEQUENCE [LARGE SCALE GENOMIC DNA]</scope>
    <source>
        <strain evidence="5 6">CC-YST705</strain>
    </source>
</reference>
<evidence type="ECO:0000256" key="1">
    <source>
        <dbReference type="ARBA" id="ARBA00022679"/>
    </source>
</evidence>
<accession>A0ABS8CA23</accession>